<dbReference type="Pfam" id="PF04770">
    <property type="entry name" value="ZF-HD_dimer"/>
    <property type="match status" value="2"/>
</dbReference>
<proteinExistence type="predicted"/>
<dbReference type="PANTHER" id="PTHR31948">
    <property type="entry name" value="ZINC-FINGER HOMEODOMAIN PROTEIN 2"/>
    <property type="match status" value="1"/>
</dbReference>
<feature type="domain" description="ZF-HD dimerization-type" evidence="4">
    <location>
        <begin position="69"/>
        <end position="117"/>
    </location>
</feature>
<dbReference type="GO" id="GO:0050793">
    <property type="term" value="P:regulation of developmental process"/>
    <property type="evidence" value="ECO:0007669"/>
    <property type="project" value="TreeGrafter"/>
</dbReference>
<evidence type="ECO:0000256" key="2">
    <source>
        <dbReference type="ARBA" id="ARBA00022771"/>
    </source>
</evidence>
<dbReference type="InterPro" id="IPR006456">
    <property type="entry name" value="ZF_HD_homeobox_Cys/His_dimer"/>
</dbReference>
<evidence type="ECO:0000256" key="1">
    <source>
        <dbReference type="ARBA" id="ARBA00022723"/>
    </source>
</evidence>
<dbReference type="PANTHER" id="PTHR31948:SF140">
    <property type="entry name" value="ZINC-FINGER HOMEODOMAIN PROTEIN 2"/>
    <property type="match status" value="1"/>
</dbReference>
<gene>
    <name evidence="5" type="ORF">MP_TR2730_c0_g1_i1_g.8004</name>
</gene>
<dbReference type="GO" id="GO:0008270">
    <property type="term" value="F:zinc ion binding"/>
    <property type="evidence" value="ECO:0007669"/>
    <property type="project" value="UniProtKB-KW"/>
</dbReference>
<dbReference type="GO" id="GO:0005634">
    <property type="term" value="C:nucleus"/>
    <property type="evidence" value="ECO:0007669"/>
    <property type="project" value="TreeGrafter"/>
</dbReference>
<dbReference type="NCBIfam" id="TIGR01566">
    <property type="entry name" value="ZF_HD_prot_N"/>
    <property type="match status" value="1"/>
</dbReference>
<keyword evidence="3" id="KW-0862">Zinc</keyword>
<name>A0A1J3IS13_NOCCA</name>
<evidence type="ECO:0000313" key="5">
    <source>
        <dbReference type="EMBL" id="JAU83054.1"/>
    </source>
</evidence>
<protein>
    <submittedName>
        <fullName evidence="5">Mini zinc finger protein 1</fullName>
    </submittedName>
</protein>
<sequence>MSKWKETVTYGMCVNRIDGVKKDYCKHFLAGGEEGTPEALFCGGCGCHVCFHKKNVTKEFDITNAIVNYGQCAKNHAAHIGKSTDGCREFMAADKEGTPEALFCAVCGCHRNFHEKIYS</sequence>
<organism evidence="5">
    <name type="scientific">Noccaea caerulescens</name>
    <name type="common">Alpine penny-cress</name>
    <name type="synonym">Thlaspi caerulescens</name>
    <dbReference type="NCBI Taxonomy" id="107243"/>
    <lineage>
        <taxon>Eukaryota</taxon>
        <taxon>Viridiplantae</taxon>
        <taxon>Streptophyta</taxon>
        <taxon>Embryophyta</taxon>
        <taxon>Tracheophyta</taxon>
        <taxon>Spermatophyta</taxon>
        <taxon>Magnoliopsida</taxon>
        <taxon>eudicotyledons</taxon>
        <taxon>Gunneridae</taxon>
        <taxon>Pentapetalae</taxon>
        <taxon>rosids</taxon>
        <taxon>malvids</taxon>
        <taxon>Brassicales</taxon>
        <taxon>Brassicaceae</taxon>
        <taxon>Coluteocarpeae</taxon>
        <taxon>Noccaea</taxon>
    </lineage>
</organism>
<evidence type="ECO:0000259" key="4">
    <source>
        <dbReference type="PROSITE" id="PS51523"/>
    </source>
</evidence>
<evidence type="ECO:0000256" key="3">
    <source>
        <dbReference type="ARBA" id="ARBA00022833"/>
    </source>
</evidence>
<reference evidence="5" key="1">
    <citation type="submission" date="2016-07" db="EMBL/GenBank/DDBJ databases">
        <title>De novo transcriptome assembly of four accessions of the metal hyperaccumulator plant Noccaea caerulescens.</title>
        <authorList>
            <person name="Blande D."/>
            <person name="Halimaa P."/>
            <person name="Tervahauta A.I."/>
            <person name="Aarts M.G."/>
            <person name="Karenlampi S.O."/>
        </authorList>
    </citation>
    <scope>NUCLEOTIDE SEQUENCE</scope>
</reference>
<dbReference type="PROSITE" id="PS51523">
    <property type="entry name" value="ZF_HD_DIMER"/>
    <property type="match status" value="1"/>
</dbReference>
<keyword evidence="1" id="KW-0479">Metal-binding</keyword>
<accession>A0A1J3IS13</accession>
<dbReference type="GO" id="GO:0000976">
    <property type="term" value="F:transcription cis-regulatory region binding"/>
    <property type="evidence" value="ECO:0007669"/>
    <property type="project" value="TreeGrafter"/>
</dbReference>
<dbReference type="GO" id="GO:0003700">
    <property type="term" value="F:DNA-binding transcription factor activity"/>
    <property type="evidence" value="ECO:0007669"/>
    <property type="project" value="TreeGrafter"/>
</dbReference>
<dbReference type="AlphaFoldDB" id="A0A1J3IS13"/>
<keyword evidence="2" id="KW-0863">Zinc-finger</keyword>
<dbReference type="EMBL" id="GEVM01022884">
    <property type="protein sequence ID" value="JAU83054.1"/>
    <property type="molecule type" value="Transcribed_RNA"/>
</dbReference>